<gene>
    <name evidence="4" type="primary">glgA_1</name>
    <name evidence="4" type="ORF">RS82_01184</name>
</gene>
<evidence type="ECO:0000313" key="5">
    <source>
        <dbReference type="Proteomes" id="UP000034098"/>
    </source>
</evidence>
<dbReference type="EC" id="2.4.1.21" evidence="4"/>
<keyword evidence="5" id="KW-1185">Reference proteome</keyword>
<dbReference type="EMBL" id="JYJA01000029">
    <property type="protein sequence ID" value="KJL43808.1"/>
    <property type="molecule type" value="Genomic_DNA"/>
</dbReference>
<evidence type="ECO:0000313" key="4">
    <source>
        <dbReference type="EMBL" id="KJL43808.1"/>
    </source>
</evidence>
<organism evidence="4 5">
    <name type="scientific">Microbacterium trichothecenolyticum</name>
    <name type="common">Aureobacterium trichothecenolyticum</name>
    <dbReference type="NCBI Taxonomy" id="69370"/>
    <lineage>
        <taxon>Bacteria</taxon>
        <taxon>Bacillati</taxon>
        <taxon>Actinomycetota</taxon>
        <taxon>Actinomycetes</taxon>
        <taxon>Micrococcales</taxon>
        <taxon>Microbacteriaceae</taxon>
        <taxon>Microbacterium</taxon>
    </lineage>
</organism>
<keyword evidence="1 4" id="KW-0328">Glycosyltransferase</keyword>
<dbReference type="Pfam" id="PF00534">
    <property type="entry name" value="Glycos_transf_1"/>
    <property type="match status" value="1"/>
</dbReference>
<keyword evidence="2 4" id="KW-0808">Transferase</keyword>
<feature type="domain" description="Glycosyl transferase family 1" evidence="3">
    <location>
        <begin position="213"/>
        <end position="371"/>
    </location>
</feature>
<dbReference type="Gene3D" id="3.40.50.2000">
    <property type="entry name" value="Glycogen Phosphorylase B"/>
    <property type="match status" value="2"/>
</dbReference>
<dbReference type="PATRIC" id="fig|69370.6.peg.1217"/>
<reference evidence="4 5" key="1">
    <citation type="submission" date="2015-02" db="EMBL/GenBank/DDBJ databases">
        <title>Draft genome sequences of ten Microbacterium spp. with emphasis on heavy metal contaminated environments.</title>
        <authorList>
            <person name="Corretto E."/>
        </authorList>
    </citation>
    <scope>NUCLEOTIDE SEQUENCE [LARGE SCALE GENOMIC DNA]</scope>
    <source>
        <strain evidence="4 5">DSM 8608</strain>
    </source>
</reference>
<dbReference type="InterPro" id="IPR001296">
    <property type="entry name" value="Glyco_trans_1"/>
</dbReference>
<protein>
    <submittedName>
        <fullName evidence="4">Capsular glucan synthase</fullName>
        <ecNumber evidence="4">2.4.1.21</ecNumber>
    </submittedName>
</protein>
<dbReference type="PANTHER" id="PTHR12526:SF510">
    <property type="entry name" value="D-INOSITOL 3-PHOSPHATE GLYCOSYLTRANSFERASE"/>
    <property type="match status" value="1"/>
</dbReference>
<accession>A0A0M2HB25</accession>
<dbReference type="PANTHER" id="PTHR12526">
    <property type="entry name" value="GLYCOSYLTRANSFERASE"/>
    <property type="match status" value="1"/>
</dbReference>
<dbReference type="SUPFAM" id="SSF53756">
    <property type="entry name" value="UDP-Glycosyltransferase/glycogen phosphorylase"/>
    <property type="match status" value="1"/>
</dbReference>
<sequence length="397" mass="44094">MVAPACDGEDVGEAWVAAQWAFRLAARHELTLLTTYKRGHTPMARQLPGARVIEWQEPPGVGRLERLNSLMQPGYVPFYARSRRWIRQRLEAGEHFDIAHQVVPVAMRYPSPVVGLGIPFVIGPVGGSLDSPLAFVEEEGATPWYQRLRALDGWRIRHDPLLRRTYERADCVVGVADYVREFLAGLDLRRFEIMSETAVESVHPPVDRTGRSGPLRLLHVGRIVRTKGLRDTIRAMGALRDLDVVLDVLGDGNDRGACEELIEELGLGERITLHGSVPRAVVDEFYRNADVFVFPSYREPGGNVSLEAMSWGLPVVVCRRGGPGANVDESCAFLLDADDPTQLAADCAAAVRALAEDPNLRERMGDAGRRRAETTHLWSGRLDRMDRIYDEVTGTTA</sequence>
<evidence type="ECO:0000256" key="2">
    <source>
        <dbReference type="ARBA" id="ARBA00022679"/>
    </source>
</evidence>
<name>A0A0M2HB25_MICTR</name>
<dbReference type="Proteomes" id="UP000034098">
    <property type="component" value="Unassembled WGS sequence"/>
</dbReference>
<dbReference type="CDD" id="cd03801">
    <property type="entry name" value="GT4_PimA-like"/>
    <property type="match status" value="1"/>
</dbReference>
<dbReference type="RefSeq" id="WP_245619529.1">
    <property type="nucleotide sequence ID" value="NZ_JYJA01000029.1"/>
</dbReference>
<dbReference type="GO" id="GO:0009011">
    <property type="term" value="F:alpha-1,4-glucan glucosyltransferase (ADP-glucose donor) activity"/>
    <property type="evidence" value="ECO:0007669"/>
    <property type="project" value="UniProtKB-EC"/>
</dbReference>
<proteinExistence type="predicted"/>
<evidence type="ECO:0000256" key="1">
    <source>
        <dbReference type="ARBA" id="ARBA00022676"/>
    </source>
</evidence>
<dbReference type="AlphaFoldDB" id="A0A0M2HB25"/>
<comment type="caution">
    <text evidence="4">The sequence shown here is derived from an EMBL/GenBank/DDBJ whole genome shotgun (WGS) entry which is preliminary data.</text>
</comment>
<evidence type="ECO:0000259" key="3">
    <source>
        <dbReference type="Pfam" id="PF00534"/>
    </source>
</evidence>